<keyword evidence="6" id="KW-0349">Heme</keyword>
<dbReference type="GO" id="GO:0016682">
    <property type="term" value="F:oxidoreductase activity, acting on diphenols and related substances as donors, oxygen as acceptor"/>
    <property type="evidence" value="ECO:0007669"/>
    <property type="project" value="TreeGrafter"/>
</dbReference>
<evidence type="ECO:0000256" key="3">
    <source>
        <dbReference type="ARBA" id="ARBA00022448"/>
    </source>
</evidence>
<dbReference type="InterPro" id="IPR002585">
    <property type="entry name" value="Cyt-d_ubiquinol_oxidase_su_1"/>
</dbReference>
<dbReference type="AlphaFoldDB" id="A0A0B8PFN5"/>
<sequence>MRIRNGMYAYELLEKLRAGDKSEENIAAFDEVKQDLGYGLLLKRYTDNVVDATEQQIQMAADDSIPTVWPLFWSFRIMVACGFIMLFIFGMAFIQTCRQKIEQKPWLLKAALYGIPLPWIAVEAGWFVAEYGRQRGL</sequence>
<dbReference type="GO" id="GO:0070069">
    <property type="term" value="C:cytochrome complex"/>
    <property type="evidence" value="ECO:0007669"/>
    <property type="project" value="InterPro"/>
</dbReference>
<dbReference type="Pfam" id="PF01654">
    <property type="entry name" value="Cyt_bd_oxida_I"/>
    <property type="match status" value="1"/>
</dbReference>
<evidence type="ECO:0000256" key="13">
    <source>
        <dbReference type="SAM" id="Phobius"/>
    </source>
</evidence>
<keyword evidence="4" id="KW-1003">Cell membrane</keyword>
<dbReference type="PANTHER" id="PTHR30365">
    <property type="entry name" value="CYTOCHROME D UBIQUINOL OXIDASE"/>
    <property type="match status" value="1"/>
</dbReference>
<dbReference type="Proteomes" id="UP000031670">
    <property type="component" value="Unassembled WGS sequence"/>
</dbReference>
<accession>A0A0B8PFN5</accession>
<reference evidence="14 15" key="2">
    <citation type="submission" date="2015-01" db="EMBL/GenBank/DDBJ databases">
        <authorList>
            <consortium name="NBRP consortium"/>
            <person name="Sawabe T."/>
            <person name="Meirelles P."/>
            <person name="Feng G."/>
            <person name="Sayaka M."/>
            <person name="Hattori M."/>
            <person name="Ohkuma M."/>
        </authorList>
    </citation>
    <scope>NUCLEOTIDE SEQUENCE [LARGE SCALE GENOMIC DNA]</scope>
    <source>
        <strain evidence="14 15">JCM19232</strain>
    </source>
</reference>
<evidence type="ECO:0000256" key="10">
    <source>
        <dbReference type="ARBA" id="ARBA00022989"/>
    </source>
</evidence>
<proteinExistence type="inferred from homology"/>
<dbReference type="EMBL" id="BBSA01000003">
    <property type="protein sequence ID" value="GAM61669.1"/>
    <property type="molecule type" value="Genomic_DNA"/>
</dbReference>
<evidence type="ECO:0000256" key="7">
    <source>
        <dbReference type="ARBA" id="ARBA00022692"/>
    </source>
</evidence>
<feature type="transmembrane region" description="Helical" evidence="13">
    <location>
        <begin position="106"/>
        <end position="129"/>
    </location>
</feature>
<comment type="subcellular location">
    <subcellularLocation>
        <location evidence="1">Cell inner membrane</location>
        <topology evidence="1">Multi-pass membrane protein</topology>
    </subcellularLocation>
</comment>
<dbReference type="GO" id="GO:0005886">
    <property type="term" value="C:plasma membrane"/>
    <property type="evidence" value="ECO:0007669"/>
    <property type="project" value="UniProtKB-SubCell"/>
</dbReference>
<keyword evidence="11" id="KW-0408">Iron</keyword>
<evidence type="ECO:0000256" key="12">
    <source>
        <dbReference type="ARBA" id="ARBA00023136"/>
    </source>
</evidence>
<dbReference type="GO" id="GO:0046872">
    <property type="term" value="F:metal ion binding"/>
    <property type="evidence" value="ECO:0007669"/>
    <property type="project" value="UniProtKB-KW"/>
</dbReference>
<evidence type="ECO:0000256" key="9">
    <source>
        <dbReference type="ARBA" id="ARBA00022982"/>
    </source>
</evidence>
<evidence type="ECO:0000256" key="8">
    <source>
        <dbReference type="ARBA" id="ARBA00022723"/>
    </source>
</evidence>
<feature type="transmembrane region" description="Helical" evidence="13">
    <location>
        <begin position="73"/>
        <end position="94"/>
    </location>
</feature>
<evidence type="ECO:0000256" key="1">
    <source>
        <dbReference type="ARBA" id="ARBA00004429"/>
    </source>
</evidence>
<comment type="caution">
    <text evidence="14">The sequence shown here is derived from an EMBL/GenBank/DDBJ whole genome shotgun (WGS) entry which is preliminary data.</text>
</comment>
<keyword evidence="5" id="KW-0997">Cell inner membrane</keyword>
<dbReference type="GO" id="GO:0009055">
    <property type="term" value="F:electron transfer activity"/>
    <property type="evidence" value="ECO:0007669"/>
    <property type="project" value="InterPro"/>
</dbReference>
<keyword evidence="12 13" id="KW-0472">Membrane</keyword>
<keyword evidence="3" id="KW-0813">Transport</keyword>
<keyword evidence="10 13" id="KW-1133">Transmembrane helix</keyword>
<protein>
    <submittedName>
        <fullName evidence="14">Cytochrome d ubiquinol oxidase subunit I</fullName>
    </submittedName>
</protein>
<evidence type="ECO:0000256" key="5">
    <source>
        <dbReference type="ARBA" id="ARBA00022519"/>
    </source>
</evidence>
<evidence type="ECO:0000256" key="6">
    <source>
        <dbReference type="ARBA" id="ARBA00022617"/>
    </source>
</evidence>
<evidence type="ECO:0000313" key="15">
    <source>
        <dbReference type="Proteomes" id="UP000031670"/>
    </source>
</evidence>
<dbReference type="PANTHER" id="PTHR30365:SF0">
    <property type="entry name" value="CYTOCHROME BD-I UBIQUINOL OXIDASE SUBUNIT 1"/>
    <property type="match status" value="1"/>
</dbReference>
<dbReference type="GO" id="GO:0019646">
    <property type="term" value="P:aerobic electron transport chain"/>
    <property type="evidence" value="ECO:0007669"/>
    <property type="project" value="InterPro"/>
</dbReference>
<keyword evidence="7 13" id="KW-0812">Transmembrane</keyword>
<keyword evidence="8" id="KW-0479">Metal-binding</keyword>
<evidence type="ECO:0000256" key="11">
    <source>
        <dbReference type="ARBA" id="ARBA00023004"/>
    </source>
</evidence>
<reference evidence="14 15" key="1">
    <citation type="submission" date="2015-01" db="EMBL/GenBank/DDBJ databases">
        <title>Vibrio sp. C5 JCM 19232 whole genome shotgun sequence.</title>
        <authorList>
            <person name="Sawabe T."/>
            <person name="Meirelles P."/>
            <person name="Feng G."/>
            <person name="Sayaka M."/>
            <person name="Hattori M."/>
            <person name="Ohkuma M."/>
        </authorList>
    </citation>
    <scope>NUCLEOTIDE SEQUENCE [LARGE SCALE GENOMIC DNA]</scope>
    <source>
        <strain evidence="14 15">JCM19232</strain>
    </source>
</reference>
<comment type="similarity">
    <text evidence="2">Belongs to the cytochrome ubiquinol oxidase subunit 1 family.</text>
</comment>
<dbReference type="GO" id="GO:0020037">
    <property type="term" value="F:heme binding"/>
    <property type="evidence" value="ECO:0007669"/>
    <property type="project" value="TreeGrafter"/>
</dbReference>
<name>A0A0B8PFN5_9VIBR</name>
<organism evidence="14 15">
    <name type="scientific">Vibrio ishigakensis</name>
    <dbReference type="NCBI Taxonomy" id="1481914"/>
    <lineage>
        <taxon>Bacteria</taxon>
        <taxon>Pseudomonadati</taxon>
        <taxon>Pseudomonadota</taxon>
        <taxon>Gammaproteobacteria</taxon>
        <taxon>Vibrionales</taxon>
        <taxon>Vibrionaceae</taxon>
        <taxon>Vibrio</taxon>
    </lineage>
</organism>
<evidence type="ECO:0000313" key="14">
    <source>
        <dbReference type="EMBL" id="GAM61669.1"/>
    </source>
</evidence>
<keyword evidence="9" id="KW-0249">Electron transport</keyword>
<evidence type="ECO:0000256" key="4">
    <source>
        <dbReference type="ARBA" id="ARBA00022475"/>
    </source>
</evidence>
<evidence type="ECO:0000256" key="2">
    <source>
        <dbReference type="ARBA" id="ARBA00009819"/>
    </source>
</evidence>
<gene>
    <name evidence="14" type="ORF">JCM19232_5970</name>
</gene>